<accession>S0A1I3</accession>
<dbReference type="KEGG" id="vg:16796860"/>
<proteinExistence type="predicted"/>
<reference evidence="2" key="2">
    <citation type="submission" date="2013-03" db="EMBL/GenBank/DDBJ databases">
        <title>The Cellulophaga phages: a novel, diverse, and globally ubiquitous model system.</title>
        <authorList>
            <person name="Holmfeldt K."/>
            <person name="Solonenko N."/>
            <person name="Shah M."/>
            <person name="Corrier K."/>
            <person name="Riemann L."/>
            <person name="VerBerkmoes N.C."/>
            <person name="Sullivan M.B."/>
        </authorList>
    </citation>
    <scope>NUCLEOTIDE SEQUENCE [LARGE SCALE GENOMIC DNA]</scope>
</reference>
<reference evidence="1 2" key="1">
    <citation type="journal article" date="2013" name="Proc. Natl. Acad. Sci. U.S.A.">
        <title>Twelve previously unknown phage genera are ubiquitous in global oceans.</title>
        <authorList>
            <person name="Holmfeldt K."/>
            <person name="Solonenko N."/>
            <person name="Shah M."/>
            <person name="Corrier K."/>
            <person name="Riemann L."/>
            <person name="Verberkmoes N.C."/>
            <person name="Sullivan M.B."/>
        </authorList>
    </citation>
    <scope>NUCLEOTIDE SEQUENCE [LARGE SCALE GENOMIC DNA]</scope>
    <source>
        <strain evidence="1">Phi38:1</strain>
    </source>
</reference>
<dbReference type="RefSeq" id="YP_008241399.1">
    <property type="nucleotide sequence ID" value="NC_021796.1"/>
</dbReference>
<evidence type="ECO:0000313" key="1">
    <source>
        <dbReference type="EMBL" id="AGO48048.1"/>
    </source>
</evidence>
<name>S0A1I3_9CAUD</name>
<protein>
    <submittedName>
        <fullName evidence="1">Uncharacterized protein</fullName>
    </submittedName>
</protein>
<evidence type="ECO:0000313" key="2">
    <source>
        <dbReference type="Proteomes" id="UP000014715"/>
    </source>
</evidence>
<sequence>MKFYIKENYGDRYLGENGVFLPTKEGANIYESEDVYKVISELNNPVVASPVNYLEPGDVSLSDLSIPYPKDSKCLIYYPHSGLFYRAPCEGTTQNPELAYKYDLKGVDYFSGSSMWFIPCSDPISDLFIYSERLKRFLKVDTSIPNISESELIGREDISVIL</sequence>
<organism evidence="1 2">
    <name type="scientific">Cellulophaga phage phi38:1</name>
    <dbReference type="NCBI Taxonomy" id="1327977"/>
    <lineage>
        <taxon>Viruses</taxon>
        <taxon>Duplodnaviria</taxon>
        <taxon>Heunggongvirae</taxon>
        <taxon>Uroviricota</taxon>
        <taxon>Caudoviricetes</taxon>
        <taxon>Pervagoviridae</taxon>
        <taxon>Callevirus</taxon>
        <taxon>Callevirus phi38una</taxon>
    </lineage>
</organism>
<keyword evidence="2" id="KW-1185">Reference proteome</keyword>
<gene>
    <name evidence="1" type="ORF">Phi38:1_gp018</name>
</gene>
<dbReference type="GeneID" id="16796860"/>
<dbReference type="EMBL" id="KC821614">
    <property type="protein sequence ID" value="AGO48048.1"/>
    <property type="molecule type" value="Genomic_DNA"/>
</dbReference>
<dbReference type="Proteomes" id="UP000014715">
    <property type="component" value="Segment"/>
</dbReference>